<gene>
    <name evidence="2" type="ordered locus">CENSYa_1361</name>
</gene>
<evidence type="ECO:0000313" key="2">
    <source>
        <dbReference type="EMBL" id="ABK77984.1"/>
    </source>
</evidence>
<feature type="region of interest" description="Disordered" evidence="1">
    <location>
        <begin position="2146"/>
        <end position="2236"/>
    </location>
</feature>
<dbReference type="SUPFAM" id="SSF63825">
    <property type="entry name" value="YWTD domain"/>
    <property type="match status" value="1"/>
</dbReference>
<feature type="region of interest" description="Disordered" evidence="1">
    <location>
        <begin position="1965"/>
        <end position="1993"/>
    </location>
</feature>
<evidence type="ECO:0000256" key="1">
    <source>
        <dbReference type="SAM" id="MobiDB-lite"/>
    </source>
</evidence>
<dbReference type="SUPFAM" id="SSF82171">
    <property type="entry name" value="DPP6 N-terminal domain-like"/>
    <property type="match status" value="1"/>
</dbReference>
<dbReference type="Gene3D" id="2.130.10.10">
    <property type="entry name" value="YVTN repeat-like/Quinoprotein amine dehydrogenase"/>
    <property type="match status" value="3"/>
</dbReference>
<dbReference type="KEGG" id="csy:CENSYa_1361"/>
<dbReference type="EMBL" id="DP000238">
    <property type="protein sequence ID" value="ABK77984.1"/>
    <property type="molecule type" value="Genomic_DNA"/>
</dbReference>
<dbReference type="Proteomes" id="UP000000758">
    <property type="component" value="Chromosome"/>
</dbReference>
<dbReference type="HOGENOM" id="CLU_234994_0_0_2"/>
<organism evidence="2 3">
    <name type="scientific">Cenarchaeum symbiosum (strain A)</name>
    <dbReference type="NCBI Taxonomy" id="414004"/>
    <lineage>
        <taxon>Archaea</taxon>
        <taxon>Nitrososphaerota</taxon>
        <taxon>Candidatus Cenarchaeales</taxon>
        <taxon>Candidatus Cenarchaeaceae</taxon>
        <taxon>Candidatus Cenarchaeum</taxon>
    </lineage>
</organism>
<dbReference type="PATRIC" id="fig|414004.10.peg.1245"/>
<dbReference type="SUPFAM" id="SSF50956">
    <property type="entry name" value="Thermostable phytase (3-phytase)"/>
    <property type="match status" value="1"/>
</dbReference>
<accession>A0RXB7</accession>
<reference evidence="2 3" key="1">
    <citation type="journal article" date="2006" name="Proc. Natl. Acad. Sci. U.S.A.">
        <title>Genomic analysis of the uncultivated marine crenarchaeote Cenarchaeum symbiosum.</title>
        <authorList>
            <person name="Hallam S.J."/>
            <person name="Konstantinidis K.T."/>
            <person name="Putnam N."/>
            <person name="Schleper C."/>
            <person name="Watanabe Y."/>
            <person name="Sugahara J."/>
            <person name="Preston C."/>
            <person name="de la Torre J."/>
            <person name="Richardson P.M."/>
            <person name="DeLong E.F."/>
        </authorList>
    </citation>
    <scope>NUCLEOTIDE SEQUENCE [LARGE SCALE GENOMIC DNA]</scope>
    <source>
        <strain evidence="3">A</strain>
    </source>
</reference>
<keyword evidence="3" id="KW-1185">Reference proteome</keyword>
<sequence>MDSVLQLLGIIQDRIVGRSAPGGGGGRMMRTALLALLPIILAASASAHAQTSGVLEDGILNIYFEGIVDVSEFNASRVHLRDGSTLGGGVTLSDGTIITTADGAVLRFDLNGTGLAPVLEYANPRLHFDAGALEYTNGTSFPPAFERNEGFYVVDRYTTGPTLGSPEAIAFSPDGLRMFIGGNDNEIEQHLLNAPYNVSSADENVIRYGLDSRSNQRIGGIAFSPDGLEMFLLDDAEVWGYDLQSAYDLTDAVSRAGRDFNPTASQLTGIDFSDDGTRMFISNNQGDAVVQYDLTQPYNYTSAPLGGSGSNGVGGQNRNPHDVAFTNSGSTMLVLAQDQKVYRYDMNVSFDVTTAMYIGEVEMSQEDATRNSRGLTLSPDGRLMITASTQSSGQVTVHALNTPYGRTTGVFAAYGAVPIKTAQGIAFAADGMSVFAVNGGAQEVTRYDLSAPFNTGNATSISTVSISEVDAPGGIDFSATGETMYVVGRSGVHQYTLDSPYGAISGTPVLNPIAEADIPRGVDFSPDGTIMLVAQFSGGASSSLHRYDLSTPFDVSTAAQTDSLDILSVAPRTQGLAVSPDGTKMLLVGNPGYVQRYEMSEPYNLSSAVIVDALDVGGQQSGTPRDIELSADGTRMFITTAGTSNSVHGYELTGPYDITPPTEITVPVGSGAFDIGIDDAIFSPDGTRMYVINNGNVEQYSFELPFSLMPSFSVNNPAISETFVPDFGTYSGIAMSDNGTELYLLDGFTPSILRYKLATPFDISDTTLREAWDIPASVITAVGFGLTGMDLSEDGVHMYLAGETDVYKVELGTPFSLSPAPTSAETLSLRSGDDFIRGVAVTGDGRRLITIDAGDDFPTPDSRVRTNTYDMSTPHDLTTAAFQSGEETVLDTNEGTGITFAADSRRLFFTGGDNGMVRQLFEPQTYYVEIVPGASEPLALSAEGTDSADFTDRTVVVAMRTGSAADAPVVDERASAERTVVGETLMSAAADAPPVAEAAAISATLKRSATDEPMVDERVSADSTTGPEEVMRTAADALSIADRVAVSAMAARPASDAPTVAERASAVRTSVGVVLMRAAADAPPIAEGSAISATFARPASDAPLVTELVSADRTIDSGEVASSAADALSIADGVAVSAMAARPASDAPTVAEMVSADRTIDSGEVASSAADALSIADGVAVSAMAARPASDAPTIAEMVSADRTVDSGTVMRAAADALSIADGVAVSAMAARPASDAPTIAEMVSADRTIDSGEVASSAADALSIADSVAVSAMSARPASDALPITEGTAIYTTFPRPASDAPLVAERASADRTIDSGTVMRAAADALSIADSVAVSAMAARPATDAPTVAERASADRTIDSGTVMRAAADALSIADSVAVSAMAARPATDAPAVAERASADRTIDSGTVMRAAADAPSPSDSTDIILSAVRAAADAPAVSESNNVDLSGEIRDSDAPEHEERVSLGTGLDAADAPLVSERIDGMRMGMIQAADAPMASDGVEVMQDGIIQKTVAPSFTETVVRSVSLGTGDAPAVSERETSMGMILLGASDAPGITDSAHTTPTVRSVSANSTAEKENGTVAITITFSEPVNVTSAPQLLLEVGADNVTAEYASGSGTTELVFNYTVLDGHNSPDLSYVGTDALVLGSGSITAVDDGTPADLTLPQPGSNLSLSGSSDVVIDTEIPSIAYILATGNYTLVATISERLDDIPVNTQVRNESHTGYPMVDIVAGNNLLITTNHTLFAQNITVQFTNVMDPAGNTLATYEYNLTGSDTALIDNEELVMDDDRNLLVIHDGLPDEVRVADQTVNEPLILNLEQVKSPDNANATLPSDITVTRGNATIVLPINLTLSGFNGTQQIIIQNSTRTPEVDGTPRETSVDVGLPDVDLLLGMPVEIGLDGKPGDLGYRINSTDMTTEINRCDGNSPARADVHRANGGACLVNTGDDFTILTYGLSTFGLFIPTPEPVSPPTPAPLPRRGGGGGGGGGSILSGPSVESSASLGFASGGQDALESPSGILLSPAGTLVITPEIESAGFTTRVFGMEVILYGAGGQEGARVKYSAVPVLLNSEQCSGASHSSDRVFACDGSSVISEEQAGYLLDASDQLSLEIPLEGEFEGTMSVMLQDSRGILLLSHDRAVYRLSTGQSEAAPEEPRADAGPGDGPGSMQEPLQEAAEPDRTEEPMDPEPPEPGVEEPRAAPAGPDAEEPRAAPAGPDEEPRTASPGPGTEPAGLLDTIVGWFRSLFGG</sequence>
<evidence type="ECO:0000313" key="3">
    <source>
        <dbReference type="Proteomes" id="UP000000758"/>
    </source>
</evidence>
<protein>
    <submittedName>
        <fullName evidence="2">Uncharacterized protein</fullName>
    </submittedName>
</protein>
<proteinExistence type="predicted"/>
<feature type="compositionally biased region" description="Gly residues" evidence="1">
    <location>
        <begin position="1980"/>
        <end position="1991"/>
    </location>
</feature>
<name>A0RXB7_CENSY</name>
<dbReference type="EnsemblBacteria" id="ABK77984">
    <property type="protein sequence ID" value="ABK77984"/>
    <property type="gene ID" value="CENSYa_1361"/>
</dbReference>
<feature type="compositionally biased region" description="Pro residues" evidence="1">
    <location>
        <begin position="1965"/>
        <end position="1977"/>
    </location>
</feature>
<dbReference type="InterPro" id="IPR015943">
    <property type="entry name" value="WD40/YVTN_repeat-like_dom_sf"/>
</dbReference>